<dbReference type="KEGG" id="trs:Terro_3572"/>
<accession>I3ZKL8</accession>
<evidence type="ECO:0000256" key="3">
    <source>
        <dbReference type="ARBA" id="ARBA00022989"/>
    </source>
</evidence>
<dbReference type="OrthoDB" id="9771198at2"/>
<dbReference type="PANTHER" id="PTHR11814">
    <property type="entry name" value="SULFATE TRANSPORTER"/>
    <property type="match status" value="1"/>
</dbReference>
<feature type="transmembrane region" description="Helical" evidence="5">
    <location>
        <begin position="142"/>
        <end position="158"/>
    </location>
</feature>
<evidence type="ECO:0000313" key="7">
    <source>
        <dbReference type="EMBL" id="AFL89786.1"/>
    </source>
</evidence>
<feature type="domain" description="SLC26A/SulP transporter" evidence="6">
    <location>
        <begin position="9"/>
        <end position="378"/>
    </location>
</feature>
<evidence type="ECO:0000256" key="2">
    <source>
        <dbReference type="ARBA" id="ARBA00022692"/>
    </source>
</evidence>
<proteinExistence type="predicted"/>
<comment type="subcellular location">
    <subcellularLocation>
        <location evidence="1">Membrane</location>
        <topology evidence="1">Multi-pass membrane protein</topology>
    </subcellularLocation>
</comment>
<sequence length="500" mass="52410">MALPQRYVRDLSASLVVFLVALPLCMGIALASGAPPAMGLVTGIIGGIVVGSIAGSPLQVSGPAAGLAVLVFEIIHEHGYAGLAPILMIAGVVQLIAGAAKLGRWFRAISPAVIHGMLAGIGLLIVFQQFHVMFDNKPKGSGLANLAAVPGTVMHGLFPLGPSSALEASLMGCFTITVMLLWERFRPEKLKLVPGALLGIAAASITAKLLHLPINHVQVPDSLLDSLSFPKLASFTEINGSAIGSALALALIASAETLLSAAAVANLQPAVKTNYDRELLAQGVGNILCGAVGAIPMTGVIVRSSANVQAGATSRLSAIMHGVWILGTIVLFASVLRAVPTSSLAGVLVLTGLKLVKVKDMRHLSSYGKVPILIYLATLITIVSRDLLTGVLVGVMLSVVALLYNVTRLTIHSEAMPGDNQWQLRFVGSATFVRIPLISAALEKVPANATVRIITDDLSYIDHSCLEMLRDWVDLANRNGSRVVLEQHALENKYWTSKTA</sequence>
<feature type="transmembrane region" description="Helical" evidence="5">
    <location>
        <begin position="322"/>
        <end position="352"/>
    </location>
</feature>
<organism evidence="7 8">
    <name type="scientific">Terriglobus roseus (strain DSM 18391 / NRRL B-41598 / KBS 63)</name>
    <dbReference type="NCBI Taxonomy" id="926566"/>
    <lineage>
        <taxon>Bacteria</taxon>
        <taxon>Pseudomonadati</taxon>
        <taxon>Acidobacteriota</taxon>
        <taxon>Terriglobia</taxon>
        <taxon>Terriglobales</taxon>
        <taxon>Acidobacteriaceae</taxon>
        <taxon>Terriglobus</taxon>
    </lineage>
</organism>
<evidence type="ECO:0000256" key="4">
    <source>
        <dbReference type="ARBA" id="ARBA00023136"/>
    </source>
</evidence>
<name>I3ZKL8_TERRK</name>
<protein>
    <submittedName>
        <fullName evidence="7">Sulfate permease-like transporter, MFS superfamily</fullName>
    </submittedName>
</protein>
<feature type="transmembrane region" description="Helical" evidence="5">
    <location>
        <begin position="364"/>
        <end position="382"/>
    </location>
</feature>
<dbReference type="HOGENOM" id="CLU_003182_11_2_0"/>
<evidence type="ECO:0000256" key="1">
    <source>
        <dbReference type="ARBA" id="ARBA00004141"/>
    </source>
</evidence>
<dbReference type="Pfam" id="PF00916">
    <property type="entry name" value="Sulfate_transp"/>
    <property type="match status" value="1"/>
</dbReference>
<dbReference type="AlphaFoldDB" id="I3ZKL8"/>
<dbReference type="STRING" id="926566.Terro_3572"/>
<evidence type="ECO:0000256" key="5">
    <source>
        <dbReference type="SAM" id="Phobius"/>
    </source>
</evidence>
<keyword evidence="4 5" id="KW-0472">Membrane</keyword>
<keyword evidence="3 5" id="KW-1133">Transmembrane helix</keyword>
<dbReference type="InterPro" id="IPR001902">
    <property type="entry name" value="SLC26A/SulP_fam"/>
</dbReference>
<keyword evidence="8" id="KW-1185">Reference proteome</keyword>
<dbReference type="RefSeq" id="WP_014787047.1">
    <property type="nucleotide sequence ID" value="NC_018014.1"/>
</dbReference>
<dbReference type="InterPro" id="IPR011547">
    <property type="entry name" value="SLC26A/SulP_dom"/>
</dbReference>
<dbReference type="GO" id="GO:0055085">
    <property type="term" value="P:transmembrane transport"/>
    <property type="evidence" value="ECO:0007669"/>
    <property type="project" value="InterPro"/>
</dbReference>
<keyword evidence="2 5" id="KW-0812">Transmembrane</keyword>
<evidence type="ECO:0000259" key="6">
    <source>
        <dbReference type="Pfam" id="PF00916"/>
    </source>
</evidence>
<feature type="transmembrane region" description="Helical" evidence="5">
    <location>
        <begin position="279"/>
        <end position="302"/>
    </location>
</feature>
<gene>
    <name evidence="7" type="ordered locus">Terro_3572</name>
</gene>
<feature type="transmembrane region" description="Helical" evidence="5">
    <location>
        <begin position="194"/>
        <end position="214"/>
    </location>
</feature>
<feature type="transmembrane region" description="Helical" evidence="5">
    <location>
        <begin position="112"/>
        <end position="130"/>
    </location>
</feature>
<dbReference type="GO" id="GO:0016020">
    <property type="term" value="C:membrane"/>
    <property type="evidence" value="ECO:0007669"/>
    <property type="project" value="UniProtKB-SubCell"/>
</dbReference>
<feature type="transmembrane region" description="Helical" evidence="5">
    <location>
        <begin position="388"/>
        <end position="406"/>
    </location>
</feature>
<feature type="transmembrane region" description="Helical" evidence="5">
    <location>
        <begin position="79"/>
        <end position="100"/>
    </location>
</feature>
<dbReference type="EMBL" id="CP003379">
    <property type="protein sequence ID" value="AFL89786.1"/>
    <property type="molecule type" value="Genomic_DNA"/>
</dbReference>
<feature type="transmembrane region" description="Helical" evidence="5">
    <location>
        <begin position="164"/>
        <end position="182"/>
    </location>
</feature>
<evidence type="ECO:0000313" key="8">
    <source>
        <dbReference type="Proteomes" id="UP000006056"/>
    </source>
</evidence>
<reference evidence="7 8" key="1">
    <citation type="submission" date="2012-06" db="EMBL/GenBank/DDBJ databases">
        <title>Complete genome of Terriglobus roseus DSM 18391.</title>
        <authorList>
            <consortium name="US DOE Joint Genome Institute (JGI-PGF)"/>
            <person name="Lucas S."/>
            <person name="Copeland A."/>
            <person name="Lapidus A."/>
            <person name="Glavina del Rio T."/>
            <person name="Dalin E."/>
            <person name="Tice H."/>
            <person name="Bruce D."/>
            <person name="Goodwin L."/>
            <person name="Pitluck S."/>
            <person name="Peters L."/>
            <person name="Mikhailova N."/>
            <person name="Munk A.C.C."/>
            <person name="Kyrpides N."/>
            <person name="Mavromatis K."/>
            <person name="Ivanova N."/>
            <person name="Brettin T."/>
            <person name="Detter J.C."/>
            <person name="Han C."/>
            <person name="Larimer F."/>
            <person name="Land M."/>
            <person name="Hauser L."/>
            <person name="Markowitz V."/>
            <person name="Cheng J.-F."/>
            <person name="Hugenholtz P."/>
            <person name="Woyke T."/>
            <person name="Wu D."/>
            <person name="Brambilla E."/>
            <person name="Klenk H.-P."/>
            <person name="Eisen J.A."/>
        </authorList>
    </citation>
    <scope>NUCLEOTIDE SEQUENCE [LARGE SCALE GENOMIC DNA]</scope>
    <source>
        <strain evidence="8">DSM 18391 / NRRL B-41598 / KBS 63</strain>
    </source>
</reference>
<dbReference type="Proteomes" id="UP000006056">
    <property type="component" value="Chromosome"/>
</dbReference>
<feature type="transmembrane region" description="Helical" evidence="5">
    <location>
        <begin position="242"/>
        <end position="267"/>
    </location>
</feature>
<dbReference type="eggNOG" id="COG0659">
    <property type="taxonomic scope" value="Bacteria"/>
</dbReference>
<feature type="transmembrane region" description="Helical" evidence="5">
    <location>
        <begin position="43"/>
        <end position="72"/>
    </location>
</feature>
<dbReference type="PATRIC" id="fig|926566.3.peg.3518"/>